<evidence type="ECO:0000256" key="4">
    <source>
        <dbReference type="HAMAP-Rule" id="MF_01812"/>
    </source>
</evidence>
<dbReference type="Gene3D" id="3.30.1050.10">
    <property type="entry name" value="SCP2 sterol-binding domain"/>
    <property type="match status" value="1"/>
</dbReference>
<keyword evidence="7" id="KW-1185">Reference proteome</keyword>
<gene>
    <name evidence="6" type="ORF">EV653_4009</name>
</gene>
<name>A0A4R8C2M5_9ACTN</name>
<evidence type="ECO:0000256" key="1">
    <source>
        <dbReference type="ARBA" id="ARBA00009213"/>
    </source>
</evidence>
<dbReference type="PANTHER" id="PTHR37817:SF1">
    <property type="entry name" value="N-ACETYLTRANSFERASE EIS"/>
    <property type="match status" value="1"/>
</dbReference>
<dbReference type="InterPro" id="IPR000182">
    <property type="entry name" value="GNAT_dom"/>
</dbReference>
<dbReference type="InterPro" id="IPR025559">
    <property type="entry name" value="Eis_dom"/>
</dbReference>
<feature type="active site" description="Proton donor" evidence="4">
    <location>
        <position position="120"/>
    </location>
</feature>
<dbReference type="GO" id="GO:0030649">
    <property type="term" value="P:aminoglycoside antibiotic catabolic process"/>
    <property type="evidence" value="ECO:0007669"/>
    <property type="project" value="TreeGrafter"/>
</dbReference>
<proteinExistence type="inferred from homology"/>
<dbReference type="Pfam" id="PF17668">
    <property type="entry name" value="Acetyltransf_17"/>
    <property type="match status" value="1"/>
</dbReference>
<evidence type="ECO:0000313" key="6">
    <source>
        <dbReference type="EMBL" id="TDW69976.1"/>
    </source>
</evidence>
<evidence type="ECO:0000256" key="2">
    <source>
        <dbReference type="ARBA" id="ARBA00022679"/>
    </source>
</evidence>
<dbReference type="AlphaFoldDB" id="A0A4R8C2M5"/>
<dbReference type="GO" id="GO:0034069">
    <property type="term" value="F:aminoglycoside N-acetyltransferase activity"/>
    <property type="evidence" value="ECO:0007669"/>
    <property type="project" value="TreeGrafter"/>
</dbReference>
<evidence type="ECO:0000259" key="5">
    <source>
        <dbReference type="PROSITE" id="PS51186"/>
    </source>
</evidence>
<keyword evidence="3 4" id="KW-0012">Acyltransferase</keyword>
<dbReference type="Pfam" id="PF13527">
    <property type="entry name" value="Acetyltransf_9"/>
    <property type="match status" value="1"/>
</dbReference>
<dbReference type="Proteomes" id="UP000295146">
    <property type="component" value="Unassembled WGS sequence"/>
</dbReference>
<evidence type="ECO:0000313" key="7">
    <source>
        <dbReference type="Proteomes" id="UP000295146"/>
    </source>
</evidence>
<organism evidence="6 7">
    <name type="scientific">Kribbella pratensis</name>
    <dbReference type="NCBI Taxonomy" id="2512112"/>
    <lineage>
        <taxon>Bacteria</taxon>
        <taxon>Bacillati</taxon>
        <taxon>Actinomycetota</taxon>
        <taxon>Actinomycetes</taxon>
        <taxon>Propionibacteriales</taxon>
        <taxon>Kribbellaceae</taxon>
        <taxon>Kribbella</taxon>
    </lineage>
</organism>
<dbReference type="InterPro" id="IPR036527">
    <property type="entry name" value="SCP2_sterol-bd_dom_sf"/>
</dbReference>
<dbReference type="InterPro" id="IPR051554">
    <property type="entry name" value="Acetyltransferase_Eis"/>
</dbReference>
<dbReference type="PROSITE" id="PS51186">
    <property type="entry name" value="GNAT"/>
    <property type="match status" value="1"/>
</dbReference>
<dbReference type="PANTHER" id="PTHR37817">
    <property type="entry name" value="N-ACETYLTRANSFERASE EIS"/>
    <property type="match status" value="1"/>
</dbReference>
<feature type="domain" description="N-acetyltransferase" evidence="5">
    <location>
        <begin position="7"/>
        <end position="147"/>
    </location>
</feature>
<dbReference type="CDD" id="cd04301">
    <property type="entry name" value="NAT_SF"/>
    <property type="match status" value="1"/>
</dbReference>
<dbReference type="InterPro" id="IPR022902">
    <property type="entry name" value="NAcTrfase_Eis"/>
</dbReference>
<feature type="active site" description="Proton acceptor; via carboxylate" evidence="4">
    <location>
        <position position="406"/>
    </location>
</feature>
<dbReference type="SUPFAM" id="SSF55729">
    <property type="entry name" value="Acyl-CoA N-acyltransferases (Nat)"/>
    <property type="match status" value="1"/>
</dbReference>
<sequence length="406" mass="44340">MPYVTDIEVRTAQASEYDAVQAVFGAAMMFEVTPDELGRQLFEPERALVATDGGEVIGSTRALTRDLSVPGGVVAAAHVTGVGVKSTHRRRGVMSRLIGQQLREVPEAIAVLWASEPAIYGRFGYAAAAWGTSYEVDLHRVGPPTGPIRPGELGELSADEALKELPRILSLMQQLRPGVSDRSELRWQKHLEDKPDDRGGRTALRIVVHRDETDTVDGYALWRGKMVWGPTGPAYEVNVEELVAPSPTAYRVLWQHLLTMDLSAKLGYGYAAVDEPLLQLVKTPTALDRRVSESLWLRITDVRRALQEREYAVPVDVVLEVTDDLIEANTGRFRLTATGSSVSCERTDDAADLTLSVAELAAAYLGGRPLAEFATTGRVTEDTPGSLNHATAAFRWPLAPVSLEVF</sequence>
<protein>
    <submittedName>
        <fullName evidence="6">Acetyltransferase</fullName>
    </submittedName>
</protein>
<keyword evidence="2 4" id="KW-0808">Transferase</keyword>
<reference evidence="6 7" key="1">
    <citation type="submission" date="2019-03" db="EMBL/GenBank/DDBJ databases">
        <title>Genomic Encyclopedia of Type Strains, Phase III (KMG-III): the genomes of soil and plant-associated and newly described type strains.</title>
        <authorList>
            <person name="Whitman W."/>
        </authorList>
    </citation>
    <scope>NUCLEOTIDE SEQUENCE [LARGE SCALE GENOMIC DNA]</scope>
    <source>
        <strain evidence="6 7">VKM Ac-2573</strain>
    </source>
</reference>
<dbReference type="NCBIfam" id="NF002367">
    <property type="entry name" value="PRK01346.1-4"/>
    <property type="match status" value="1"/>
</dbReference>
<evidence type="ECO:0000256" key="3">
    <source>
        <dbReference type="ARBA" id="ARBA00023315"/>
    </source>
</evidence>
<dbReference type="EMBL" id="SODP01000002">
    <property type="protein sequence ID" value="TDW69976.1"/>
    <property type="molecule type" value="Genomic_DNA"/>
</dbReference>
<dbReference type="Gene3D" id="3.40.630.30">
    <property type="match status" value="2"/>
</dbReference>
<dbReference type="RefSeq" id="WP_166679583.1">
    <property type="nucleotide sequence ID" value="NZ_SODP01000002.1"/>
</dbReference>
<comment type="similarity">
    <text evidence="1 4">Belongs to the acetyltransferase Eis family.</text>
</comment>
<dbReference type="InterPro" id="IPR016181">
    <property type="entry name" value="Acyl_CoA_acyltransferase"/>
</dbReference>
<feature type="binding site" evidence="4">
    <location>
        <begin position="115"/>
        <end position="116"/>
    </location>
    <ligand>
        <name>acetyl-CoA</name>
        <dbReference type="ChEBI" id="CHEBI:57288"/>
    </ligand>
</feature>
<dbReference type="InterPro" id="IPR041380">
    <property type="entry name" value="Acetyltransf_17"/>
</dbReference>
<feature type="binding site" evidence="4">
    <location>
        <begin position="82"/>
        <end position="84"/>
    </location>
    <ligand>
        <name>acetyl-CoA</name>
        <dbReference type="ChEBI" id="CHEBI:57288"/>
    </ligand>
</feature>
<dbReference type="Pfam" id="PF13530">
    <property type="entry name" value="SCP2_2"/>
    <property type="match status" value="1"/>
</dbReference>
<accession>A0A4R8C2M5</accession>
<comment type="subunit">
    <text evidence="4">Homohexamer; trimer of dimers.</text>
</comment>
<comment type="caution">
    <text evidence="6">The sequence shown here is derived from an EMBL/GenBank/DDBJ whole genome shotgun (WGS) entry which is preliminary data.</text>
</comment>
<dbReference type="SUPFAM" id="SSF55718">
    <property type="entry name" value="SCP-like"/>
    <property type="match status" value="1"/>
</dbReference>
<dbReference type="HAMAP" id="MF_01812">
    <property type="entry name" value="Eis"/>
    <property type="match status" value="1"/>
</dbReference>
<feature type="binding site" evidence="4">
    <location>
        <begin position="90"/>
        <end position="95"/>
    </location>
    <ligand>
        <name>acetyl-CoA</name>
        <dbReference type="ChEBI" id="CHEBI:57288"/>
    </ligand>
</feature>